<gene>
    <name evidence="2" type="primary">LOC108829677</name>
</gene>
<dbReference type="RefSeq" id="XP_018458789.1">
    <property type="nucleotide sequence ID" value="XM_018603287.1"/>
</dbReference>
<reference evidence="1" key="1">
    <citation type="journal article" date="2019" name="Database">
        <title>The radish genome database (RadishGD): an integrated information resource for radish genomics.</title>
        <authorList>
            <person name="Yu H.J."/>
            <person name="Baek S."/>
            <person name="Lee Y.J."/>
            <person name="Cho A."/>
            <person name="Mun J.H."/>
        </authorList>
    </citation>
    <scope>NUCLEOTIDE SEQUENCE [LARGE SCALE GENOMIC DNA]</scope>
    <source>
        <strain evidence="1">cv. WK10039</strain>
    </source>
</reference>
<dbReference type="Proteomes" id="UP000504610">
    <property type="component" value="Chromosome 6"/>
</dbReference>
<proteinExistence type="predicted"/>
<reference evidence="2" key="2">
    <citation type="submission" date="2025-08" db="UniProtKB">
        <authorList>
            <consortium name="RefSeq"/>
        </authorList>
    </citation>
    <scope>IDENTIFICATION</scope>
    <source>
        <tissue evidence="2">Leaf</tissue>
    </source>
</reference>
<evidence type="ECO:0000313" key="1">
    <source>
        <dbReference type="Proteomes" id="UP000504610"/>
    </source>
</evidence>
<dbReference type="OrthoDB" id="1742941at2759"/>
<dbReference type="KEGG" id="rsz:108829677"/>
<dbReference type="AlphaFoldDB" id="A0A6J0LGL1"/>
<dbReference type="GeneID" id="108829677"/>
<accession>A0A6J0LGL1</accession>
<sequence>MDEIRSADPVLATYLEDADVRLWSQVHCHGDTYNLKTSNIAESINSALKPARGFSISFLLEFIREKLGKWCWKRREDALSLTSEHSRGVEHLLAIQSEIEDTMSVQPIDG</sequence>
<protein>
    <submittedName>
        <fullName evidence="2">Uncharacterized protein LOC108829677</fullName>
    </submittedName>
</protein>
<name>A0A6J0LGL1_RAPSA</name>
<organism evidence="1 2">
    <name type="scientific">Raphanus sativus</name>
    <name type="common">Radish</name>
    <name type="synonym">Raphanus raphanistrum var. sativus</name>
    <dbReference type="NCBI Taxonomy" id="3726"/>
    <lineage>
        <taxon>Eukaryota</taxon>
        <taxon>Viridiplantae</taxon>
        <taxon>Streptophyta</taxon>
        <taxon>Embryophyta</taxon>
        <taxon>Tracheophyta</taxon>
        <taxon>Spermatophyta</taxon>
        <taxon>Magnoliopsida</taxon>
        <taxon>eudicotyledons</taxon>
        <taxon>Gunneridae</taxon>
        <taxon>Pentapetalae</taxon>
        <taxon>rosids</taxon>
        <taxon>malvids</taxon>
        <taxon>Brassicales</taxon>
        <taxon>Brassicaceae</taxon>
        <taxon>Brassiceae</taxon>
        <taxon>Raphanus</taxon>
    </lineage>
</organism>
<evidence type="ECO:0000313" key="2">
    <source>
        <dbReference type="RefSeq" id="XP_018458789.1"/>
    </source>
</evidence>
<keyword evidence="1" id="KW-1185">Reference proteome</keyword>